<dbReference type="HOGENOM" id="CLU_2941725_0_0_1"/>
<dbReference type="Proteomes" id="UP000015241">
    <property type="component" value="Unassembled WGS sequence"/>
</dbReference>
<feature type="region of interest" description="Disordered" evidence="1">
    <location>
        <begin position="1"/>
        <end position="22"/>
    </location>
</feature>
<protein>
    <submittedName>
        <fullName evidence="2">Uncharacterized protein</fullName>
    </submittedName>
</protein>
<organism evidence="2 3">
    <name type="scientific">Fomitopsis schrenkii</name>
    <name type="common">Brown rot fungus</name>
    <dbReference type="NCBI Taxonomy" id="2126942"/>
    <lineage>
        <taxon>Eukaryota</taxon>
        <taxon>Fungi</taxon>
        <taxon>Dikarya</taxon>
        <taxon>Basidiomycota</taxon>
        <taxon>Agaricomycotina</taxon>
        <taxon>Agaricomycetes</taxon>
        <taxon>Polyporales</taxon>
        <taxon>Fomitopsis</taxon>
    </lineage>
</organism>
<accession>S8FRG3</accession>
<dbReference type="EMBL" id="KE504146">
    <property type="protein sequence ID" value="EPT00850.1"/>
    <property type="molecule type" value="Genomic_DNA"/>
</dbReference>
<sequence>MDHYKRDEDTWTKVDNHDSDDRLTTQYYDPEGNRSLCCCQTHSPTTRRMMSSSHQHSFWG</sequence>
<dbReference type="InParanoid" id="S8FRG3"/>
<gene>
    <name evidence="2" type="ORF">FOMPIDRAFT_1023593</name>
</gene>
<evidence type="ECO:0000256" key="1">
    <source>
        <dbReference type="SAM" id="MobiDB-lite"/>
    </source>
</evidence>
<proteinExistence type="predicted"/>
<dbReference type="AlphaFoldDB" id="S8FRG3"/>
<reference evidence="2 3" key="1">
    <citation type="journal article" date="2012" name="Science">
        <title>The Paleozoic origin of enzymatic lignin decomposition reconstructed from 31 fungal genomes.</title>
        <authorList>
            <person name="Floudas D."/>
            <person name="Binder M."/>
            <person name="Riley R."/>
            <person name="Barry K."/>
            <person name="Blanchette R.A."/>
            <person name="Henrissat B."/>
            <person name="Martinez A.T."/>
            <person name="Otillar R."/>
            <person name="Spatafora J.W."/>
            <person name="Yadav J.S."/>
            <person name="Aerts A."/>
            <person name="Benoit I."/>
            <person name="Boyd A."/>
            <person name="Carlson A."/>
            <person name="Copeland A."/>
            <person name="Coutinho P.M."/>
            <person name="de Vries R.P."/>
            <person name="Ferreira P."/>
            <person name="Findley K."/>
            <person name="Foster B."/>
            <person name="Gaskell J."/>
            <person name="Glotzer D."/>
            <person name="Gorecki P."/>
            <person name="Heitman J."/>
            <person name="Hesse C."/>
            <person name="Hori C."/>
            <person name="Igarashi K."/>
            <person name="Jurgens J.A."/>
            <person name="Kallen N."/>
            <person name="Kersten P."/>
            <person name="Kohler A."/>
            <person name="Kuees U."/>
            <person name="Kumar T.K.A."/>
            <person name="Kuo A."/>
            <person name="LaButti K."/>
            <person name="Larrondo L.F."/>
            <person name="Lindquist E."/>
            <person name="Ling A."/>
            <person name="Lombard V."/>
            <person name="Lucas S."/>
            <person name="Lundell T."/>
            <person name="Martin R."/>
            <person name="McLaughlin D.J."/>
            <person name="Morgenstern I."/>
            <person name="Morin E."/>
            <person name="Murat C."/>
            <person name="Nagy L.G."/>
            <person name="Nolan M."/>
            <person name="Ohm R.A."/>
            <person name="Patyshakuliyeva A."/>
            <person name="Rokas A."/>
            <person name="Ruiz-Duenas F.J."/>
            <person name="Sabat G."/>
            <person name="Salamov A."/>
            <person name="Samejima M."/>
            <person name="Schmutz J."/>
            <person name="Slot J.C."/>
            <person name="St John F."/>
            <person name="Stenlid J."/>
            <person name="Sun H."/>
            <person name="Sun S."/>
            <person name="Syed K."/>
            <person name="Tsang A."/>
            <person name="Wiebenga A."/>
            <person name="Young D."/>
            <person name="Pisabarro A."/>
            <person name="Eastwood D.C."/>
            <person name="Martin F."/>
            <person name="Cullen D."/>
            <person name="Grigoriev I.V."/>
            <person name="Hibbett D.S."/>
        </authorList>
    </citation>
    <scope>NUCLEOTIDE SEQUENCE</scope>
    <source>
        <strain evidence="3">FP-58527</strain>
    </source>
</reference>
<evidence type="ECO:0000313" key="2">
    <source>
        <dbReference type="EMBL" id="EPT00850.1"/>
    </source>
</evidence>
<name>S8FRG3_FOMSC</name>
<keyword evidence="3" id="KW-1185">Reference proteome</keyword>
<evidence type="ECO:0000313" key="3">
    <source>
        <dbReference type="Proteomes" id="UP000015241"/>
    </source>
</evidence>